<proteinExistence type="predicted"/>
<evidence type="ECO:0000313" key="1">
    <source>
        <dbReference type="EMBL" id="TQD74173.1"/>
    </source>
</evidence>
<accession>A0A540KIX7</accession>
<dbReference type="EMBL" id="VIEB01001210">
    <property type="protein sequence ID" value="TQD74173.1"/>
    <property type="molecule type" value="Genomic_DNA"/>
</dbReference>
<gene>
    <name evidence="1" type="ORF">C1H46_040285</name>
</gene>
<dbReference type="Proteomes" id="UP000315295">
    <property type="component" value="Unassembled WGS sequence"/>
</dbReference>
<keyword evidence="2" id="KW-1185">Reference proteome</keyword>
<evidence type="ECO:0000313" key="2">
    <source>
        <dbReference type="Proteomes" id="UP000315295"/>
    </source>
</evidence>
<sequence length="77" mass="9068">MAFYEDPDVRSFEFGGRIGFTEESMMGCDLGKYTMQIPNSNPNLVLPEKMVVFIRFFSVGMYRRDMRRMTSFQTSSW</sequence>
<reference evidence="1 2" key="1">
    <citation type="journal article" date="2019" name="G3 (Bethesda)">
        <title>Sequencing of a Wild Apple (Malus baccata) Genome Unravels the Differences Between Cultivated and Wild Apple Species Regarding Disease Resistance and Cold Tolerance.</title>
        <authorList>
            <person name="Chen X."/>
        </authorList>
    </citation>
    <scope>NUCLEOTIDE SEQUENCE [LARGE SCALE GENOMIC DNA]</scope>
    <source>
        <strain evidence="2">cv. Shandingzi</strain>
        <tissue evidence="1">Leaves</tissue>
    </source>
</reference>
<name>A0A540KIX7_MALBA</name>
<comment type="caution">
    <text evidence="1">The sequence shown here is derived from an EMBL/GenBank/DDBJ whole genome shotgun (WGS) entry which is preliminary data.</text>
</comment>
<protein>
    <submittedName>
        <fullName evidence="1">Uncharacterized protein</fullName>
    </submittedName>
</protein>
<dbReference type="AlphaFoldDB" id="A0A540KIX7"/>
<organism evidence="1 2">
    <name type="scientific">Malus baccata</name>
    <name type="common">Siberian crab apple</name>
    <name type="synonym">Pyrus baccata</name>
    <dbReference type="NCBI Taxonomy" id="106549"/>
    <lineage>
        <taxon>Eukaryota</taxon>
        <taxon>Viridiplantae</taxon>
        <taxon>Streptophyta</taxon>
        <taxon>Embryophyta</taxon>
        <taxon>Tracheophyta</taxon>
        <taxon>Spermatophyta</taxon>
        <taxon>Magnoliopsida</taxon>
        <taxon>eudicotyledons</taxon>
        <taxon>Gunneridae</taxon>
        <taxon>Pentapetalae</taxon>
        <taxon>rosids</taxon>
        <taxon>fabids</taxon>
        <taxon>Rosales</taxon>
        <taxon>Rosaceae</taxon>
        <taxon>Amygdaloideae</taxon>
        <taxon>Maleae</taxon>
        <taxon>Malus</taxon>
    </lineage>
</organism>